<keyword evidence="2" id="KW-1185">Reference proteome</keyword>
<proteinExistence type="predicted"/>
<dbReference type="RefSeq" id="WP_219747625.1">
    <property type="nucleotide sequence ID" value="NZ_JAHXZN010000001.1"/>
</dbReference>
<protein>
    <submittedName>
        <fullName evidence="1">Uncharacterized protein</fullName>
    </submittedName>
</protein>
<comment type="caution">
    <text evidence="1">The sequence shown here is derived from an EMBL/GenBank/DDBJ whole genome shotgun (WGS) entry which is preliminary data.</text>
</comment>
<gene>
    <name evidence="1" type="ORF">KZ820_05795</name>
</gene>
<reference evidence="1 2" key="1">
    <citation type="submission" date="2021-07" db="EMBL/GenBank/DDBJ databases">
        <title>Sphingomonas sp.</title>
        <authorList>
            <person name="Feng G."/>
            <person name="Li J."/>
            <person name="Pan M."/>
        </authorList>
    </citation>
    <scope>NUCLEOTIDE SEQUENCE [LARGE SCALE GENOMIC DNA]</scope>
    <source>
        <strain evidence="1 2">RRHST34</strain>
    </source>
</reference>
<evidence type="ECO:0000313" key="2">
    <source>
        <dbReference type="Proteomes" id="UP000759103"/>
    </source>
</evidence>
<accession>A0ABS7BL48</accession>
<organism evidence="1 2">
    <name type="scientific">Sphingomonas citri</name>
    <dbReference type="NCBI Taxonomy" id="2862499"/>
    <lineage>
        <taxon>Bacteria</taxon>
        <taxon>Pseudomonadati</taxon>
        <taxon>Pseudomonadota</taxon>
        <taxon>Alphaproteobacteria</taxon>
        <taxon>Sphingomonadales</taxon>
        <taxon>Sphingomonadaceae</taxon>
        <taxon>Sphingomonas</taxon>
    </lineage>
</organism>
<dbReference type="Proteomes" id="UP000759103">
    <property type="component" value="Unassembled WGS sequence"/>
</dbReference>
<name>A0ABS7BL48_9SPHN</name>
<evidence type="ECO:0000313" key="1">
    <source>
        <dbReference type="EMBL" id="MBW6530243.1"/>
    </source>
</evidence>
<sequence length="82" mass="9345">MSTIWDEHAVASIMGSDGFRVIVDEGRLDRVVDRIVDARLNPRDIRISLPNRPCRPCSFVEGELAELVRRRRVMLAERARAG</sequence>
<dbReference type="EMBL" id="JAHXZN010000001">
    <property type="protein sequence ID" value="MBW6530243.1"/>
    <property type="molecule type" value="Genomic_DNA"/>
</dbReference>